<feature type="chain" id="PRO_5039387067" evidence="1">
    <location>
        <begin position="32"/>
        <end position="170"/>
    </location>
</feature>
<dbReference type="Proteomes" id="UP000295163">
    <property type="component" value="Unassembled WGS sequence"/>
</dbReference>
<sequence length="170" mass="17354">MHTITKRVITTVATAALLGGGAIAGAAPATAQEPYDFTLPAGAGCDFALGFKATGGKLITRDFVDKDGNLVRSITAGKGTVNTYTNLETGESISINTAGSVSRTVVNDDGTLTVTATGHNGLILFPTDVPPGPSTIQYTGRIVYTIDPKTGVFTLVSTSGRSIDVCDALS</sequence>
<dbReference type="EMBL" id="SMZT01000013">
    <property type="protein sequence ID" value="TDL37461.1"/>
    <property type="molecule type" value="Genomic_DNA"/>
</dbReference>
<protein>
    <submittedName>
        <fullName evidence="2">Uncharacterized protein</fullName>
    </submittedName>
</protein>
<evidence type="ECO:0000313" key="3">
    <source>
        <dbReference type="Proteomes" id="UP000295163"/>
    </source>
</evidence>
<organism evidence="2 3">
    <name type="scientific">Kocuria rosea</name>
    <name type="common">Deinococcus erythromyxa</name>
    <name type="synonym">Micrococcus rubens</name>
    <dbReference type="NCBI Taxonomy" id="1275"/>
    <lineage>
        <taxon>Bacteria</taxon>
        <taxon>Bacillati</taxon>
        <taxon>Actinomycetota</taxon>
        <taxon>Actinomycetes</taxon>
        <taxon>Micrococcales</taxon>
        <taxon>Micrococcaceae</taxon>
        <taxon>Kocuria</taxon>
    </lineage>
</organism>
<gene>
    <name evidence="2" type="ORF">E2R59_17840</name>
</gene>
<reference evidence="2 3" key="1">
    <citation type="submission" date="2019-03" db="EMBL/GenBank/DDBJ databases">
        <title>Genome Sequencing and Assembly of Various Microbes Isolated from Partially Reclaimed Soil and Acid Mine Drainage (AMD) Site.</title>
        <authorList>
            <person name="Steinbock B."/>
            <person name="Bechtold R."/>
            <person name="Sevigny J.L."/>
            <person name="Thomas D."/>
            <person name="Cuthill L.R."/>
            <person name="Aveiro Johannsen E.J."/>
            <person name="Thomas K."/>
            <person name="Ghosh A."/>
        </authorList>
    </citation>
    <scope>NUCLEOTIDE SEQUENCE [LARGE SCALE GENOMIC DNA]</scope>
    <source>
        <strain evidence="2 3">S-A3</strain>
    </source>
</reference>
<accession>A0A4R5XZN0</accession>
<evidence type="ECO:0000256" key="1">
    <source>
        <dbReference type="SAM" id="SignalP"/>
    </source>
</evidence>
<keyword evidence="1" id="KW-0732">Signal</keyword>
<evidence type="ECO:0000313" key="2">
    <source>
        <dbReference type="EMBL" id="TDL37461.1"/>
    </source>
</evidence>
<dbReference type="GeneID" id="64349285"/>
<proteinExistence type="predicted"/>
<dbReference type="AlphaFoldDB" id="A0A4R5XZN0"/>
<feature type="signal peptide" evidence="1">
    <location>
        <begin position="1"/>
        <end position="31"/>
    </location>
</feature>
<name>A0A4R5XZN0_KOCRO</name>
<dbReference type="RefSeq" id="WP_133411715.1">
    <property type="nucleotide sequence ID" value="NZ_SMZT01000013.1"/>
</dbReference>
<comment type="caution">
    <text evidence="2">The sequence shown here is derived from an EMBL/GenBank/DDBJ whole genome shotgun (WGS) entry which is preliminary data.</text>
</comment>